<dbReference type="Proteomes" id="UP000663828">
    <property type="component" value="Unassembled WGS sequence"/>
</dbReference>
<proteinExistence type="predicted"/>
<feature type="compositionally biased region" description="Basic residues" evidence="1">
    <location>
        <begin position="382"/>
        <end position="393"/>
    </location>
</feature>
<feature type="non-terminal residue" evidence="2">
    <location>
        <position position="553"/>
    </location>
</feature>
<organism evidence="2 3">
    <name type="scientific">Adineta ricciae</name>
    <name type="common">Rotifer</name>
    <dbReference type="NCBI Taxonomy" id="249248"/>
    <lineage>
        <taxon>Eukaryota</taxon>
        <taxon>Metazoa</taxon>
        <taxon>Spiralia</taxon>
        <taxon>Gnathifera</taxon>
        <taxon>Rotifera</taxon>
        <taxon>Eurotatoria</taxon>
        <taxon>Bdelloidea</taxon>
        <taxon>Adinetida</taxon>
        <taxon>Adinetidae</taxon>
        <taxon>Adineta</taxon>
    </lineage>
</organism>
<name>A0A816EE24_ADIRI</name>
<protein>
    <submittedName>
        <fullName evidence="2">Uncharacterized protein</fullName>
    </submittedName>
</protein>
<reference evidence="2" key="1">
    <citation type="submission" date="2021-02" db="EMBL/GenBank/DDBJ databases">
        <authorList>
            <person name="Nowell W R."/>
        </authorList>
    </citation>
    <scope>NUCLEOTIDE SEQUENCE</scope>
</reference>
<gene>
    <name evidence="2" type="ORF">XAT740_LOCUS55065</name>
</gene>
<sequence length="553" mass="64793">MSQPPQQQQQQQIDHNEQIMLQQMTQLSPFKPTNSTASSVTMDITDEEKAMITMDFDYTPEYLCETNSSLEDKIKCILPTTIKLEDLREIALITHKIMSIEMIQSLWVIYYKSGTGNLPMSSSMPMGTTQVDGNIWPQAIQIMKRLCQLKSNQEMTKHEVDLLRLKISSHLTTHLFECESIASSALINSITNKKLQKQYYEQYKAIAEQSRTKMMNDYMECAESQKQQAQHYYETEMKIVQESQQLTSSMWNIVKQRLANINARVEYRSLDLLIMHSQRSNIQLSSQPTGDILQTLTPTITIASHQRTTKNKRRQRKRCSEKQRLRRFNKKCIRKGFNNEERQQLIAADIREKNNRATYSPMSHNHTVTTMDVMTTTEKTKINRRKSNKRKRLSTPVNQPSAKKSKKLHVSTTVLSKKETNKKLPQYLKKAPNILVQNLRLQLKKKLNKFTHKQFVYQRLRLLDQQYRLDRHRNLWQSYLIIGSEHQLWPAQVCKLTKSNDHQRCQQYVISRVTDLNQQYDQCTSELQTQSTSCPLKLSPLDKLEYDIAVYVD</sequence>
<evidence type="ECO:0000313" key="3">
    <source>
        <dbReference type="Proteomes" id="UP000663828"/>
    </source>
</evidence>
<evidence type="ECO:0000256" key="1">
    <source>
        <dbReference type="SAM" id="MobiDB-lite"/>
    </source>
</evidence>
<evidence type="ECO:0000313" key="2">
    <source>
        <dbReference type="EMBL" id="CAF1651512.1"/>
    </source>
</evidence>
<accession>A0A816EE24</accession>
<dbReference type="AlphaFoldDB" id="A0A816EE24"/>
<comment type="caution">
    <text evidence="2">The sequence shown here is derived from an EMBL/GenBank/DDBJ whole genome shotgun (WGS) entry which is preliminary data.</text>
</comment>
<feature type="region of interest" description="Disordered" evidence="1">
    <location>
        <begin position="380"/>
        <end position="412"/>
    </location>
</feature>
<keyword evidence="3" id="KW-1185">Reference proteome</keyword>
<dbReference type="EMBL" id="CAJNOR010010151">
    <property type="protein sequence ID" value="CAF1651512.1"/>
    <property type="molecule type" value="Genomic_DNA"/>
</dbReference>